<proteinExistence type="predicted"/>
<reference evidence="2 3" key="1">
    <citation type="journal article" date="2013" name="Genome Announc.">
        <title>Draft Genome Sequence of an Alphaproteobacterium, Caenispirillum salinarum AK4(T), Isolated from a Solar Saltern.</title>
        <authorList>
            <person name="Khatri I."/>
            <person name="Singh A."/>
            <person name="Korpole S."/>
            <person name="Pinnaka A.K."/>
            <person name="Subramanian S."/>
        </authorList>
    </citation>
    <scope>NUCLEOTIDE SEQUENCE [LARGE SCALE GENOMIC DNA]</scope>
    <source>
        <strain evidence="2 3">AK4</strain>
    </source>
</reference>
<evidence type="ECO:0000313" key="3">
    <source>
        <dbReference type="Proteomes" id="UP000009881"/>
    </source>
</evidence>
<protein>
    <submittedName>
        <fullName evidence="2">Uncharacterized protein</fullName>
    </submittedName>
</protein>
<evidence type="ECO:0000256" key="1">
    <source>
        <dbReference type="SAM" id="MobiDB-lite"/>
    </source>
</evidence>
<organism evidence="2 3">
    <name type="scientific">Caenispirillum salinarum AK4</name>
    <dbReference type="NCBI Taxonomy" id="1238182"/>
    <lineage>
        <taxon>Bacteria</taxon>
        <taxon>Pseudomonadati</taxon>
        <taxon>Pseudomonadota</taxon>
        <taxon>Alphaproteobacteria</taxon>
        <taxon>Rhodospirillales</taxon>
        <taxon>Novispirillaceae</taxon>
        <taxon>Caenispirillum</taxon>
    </lineage>
</organism>
<gene>
    <name evidence="2" type="ORF">C882_1553</name>
</gene>
<dbReference type="EMBL" id="ANHY01000002">
    <property type="protein sequence ID" value="EKV32716.1"/>
    <property type="molecule type" value="Genomic_DNA"/>
</dbReference>
<dbReference type="Proteomes" id="UP000009881">
    <property type="component" value="Unassembled WGS sequence"/>
</dbReference>
<evidence type="ECO:0000313" key="2">
    <source>
        <dbReference type="EMBL" id="EKV32716.1"/>
    </source>
</evidence>
<keyword evidence="3" id="KW-1185">Reference proteome</keyword>
<name>K9HX34_9PROT</name>
<dbReference type="AlphaFoldDB" id="K9HX34"/>
<comment type="caution">
    <text evidence="2">The sequence shown here is derived from an EMBL/GenBank/DDBJ whole genome shotgun (WGS) entry which is preliminary data.</text>
</comment>
<accession>K9HX34</accession>
<feature type="region of interest" description="Disordered" evidence="1">
    <location>
        <begin position="48"/>
        <end position="71"/>
    </location>
</feature>
<sequence>MNVRLIFKRPSSEKFPFSFENHSPLETFVFPGQAPDVASSGAFRKRAAAGPGLSANHEKSPTRRVGLHRIG</sequence>